<proteinExistence type="predicted"/>
<protein>
    <recommendedName>
        <fullName evidence="2">DUF7134 domain-containing protein</fullName>
    </recommendedName>
</protein>
<name>A0A9D1UU55_9MICC</name>
<dbReference type="EMBL" id="DXGD01000373">
    <property type="protein sequence ID" value="HIX00485.1"/>
    <property type="molecule type" value="Genomic_DNA"/>
</dbReference>
<evidence type="ECO:0000313" key="4">
    <source>
        <dbReference type="Proteomes" id="UP000824151"/>
    </source>
</evidence>
<organism evidence="3 4">
    <name type="scientific">Candidatus Nesterenkonia stercoripullorum</name>
    <dbReference type="NCBI Taxonomy" id="2838701"/>
    <lineage>
        <taxon>Bacteria</taxon>
        <taxon>Bacillati</taxon>
        <taxon>Actinomycetota</taxon>
        <taxon>Actinomycetes</taxon>
        <taxon>Micrococcales</taxon>
        <taxon>Micrococcaceae</taxon>
        <taxon>Nesterenkonia</taxon>
    </lineage>
</organism>
<dbReference type="Pfam" id="PF23539">
    <property type="entry name" value="DUF7134"/>
    <property type="match status" value="1"/>
</dbReference>
<dbReference type="AlphaFoldDB" id="A0A9D1UU55"/>
<keyword evidence="1" id="KW-1133">Transmembrane helix</keyword>
<accession>A0A9D1UU55</accession>
<evidence type="ECO:0000313" key="3">
    <source>
        <dbReference type="EMBL" id="HIX00485.1"/>
    </source>
</evidence>
<reference evidence="3" key="1">
    <citation type="journal article" date="2021" name="PeerJ">
        <title>Extensive microbial diversity within the chicken gut microbiome revealed by metagenomics and culture.</title>
        <authorList>
            <person name="Gilroy R."/>
            <person name="Ravi A."/>
            <person name="Getino M."/>
            <person name="Pursley I."/>
            <person name="Horton D.L."/>
            <person name="Alikhan N.F."/>
            <person name="Baker D."/>
            <person name="Gharbi K."/>
            <person name="Hall N."/>
            <person name="Watson M."/>
            <person name="Adriaenssens E.M."/>
            <person name="Foster-Nyarko E."/>
            <person name="Jarju S."/>
            <person name="Secka A."/>
            <person name="Antonio M."/>
            <person name="Oren A."/>
            <person name="Chaudhuri R.R."/>
            <person name="La Ragione R."/>
            <person name="Hildebrand F."/>
            <person name="Pallen M.J."/>
        </authorList>
    </citation>
    <scope>NUCLEOTIDE SEQUENCE</scope>
    <source>
        <strain evidence="3">ChiHejej3B27-3195</strain>
    </source>
</reference>
<feature type="transmembrane region" description="Helical" evidence="1">
    <location>
        <begin position="140"/>
        <end position="158"/>
    </location>
</feature>
<feature type="domain" description="DUF7134" evidence="2">
    <location>
        <begin position="27"/>
        <end position="156"/>
    </location>
</feature>
<reference evidence="3" key="2">
    <citation type="submission" date="2021-04" db="EMBL/GenBank/DDBJ databases">
        <authorList>
            <person name="Gilroy R."/>
        </authorList>
    </citation>
    <scope>NUCLEOTIDE SEQUENCE</scope>
    <source>
        <strain evidence="3">ChiHejej3B27-3195</strain>
    </source>
</reference>
<gene>
    <name evidence="3" type="ORF">H9871_10120</name>
</gene>
<comment type="caution">
    <text evidence="3">The sequence shown here is derived from an EMBL/GenBank/DDBJ whole genome shotgun (WGS) entry which is preliminary data.</text>
</comment>
<dbReference type="Proteomes" id="UP000824151">
    <property type="component" value="Unassembled WGS sequence"/>
</dbReference>
<keyword evidence="1" id="KW-0472">Membrane</keyword>
<feature type="transmembrane region" description="Helical" evidence="1">
    <location>
        <begin position="36"/>
        <end position="57"/>
    </location>
</feature>
<evidence type="ECO:0000259" key="2">
    <source>
        <dbReference type="Pfam" id="PF23539"/>
    </source>
</evidence>
<feature type="non-terminal residue" evidence="3">
    <location>
        <position position="183"/>
    </location>
</feature>
<feature type="transmembrane region" description="Helical" evidence="1">
    <location>
        <begin position="96"/>
        <end position="120"/>
    </location>
</feature>
<dbReference type="InterPro" id="IPR055558">
    <property type="entry name" value="DUF7134"/>
</dbReference>
<sequence>MARADAGERPPGLRALRASGVPWHVAIYRVVESRPVLIDTFCIAVPLVLLDLYYTWINTTTVDMPPRTDLEGFLPRALLVLLTVLPLALRRIRPGMCAGIIAFGALCQVITLTGPGLSIVSVPMAVYATSKFGARRVSRSYLAVALFGAVLLGGFFAVTQARWEIEMGTGTSLWGELFAPERL</sequence>
<evidence type="ECO:0000256" key="1">
    <source>
        <dbReference type="SAM" id="Phobius"/>
    </source>
</evidence>
<keyword evidence="1" id="KW-0812">Transmembrane</keyword>
<feature type="transmembrane region" description="Helical" evidence="1">
    <location>
        <begin position="73"/>
        <end position="89"/>
    </location>
</feature>